<feature type="transmembrane region" description="Helical" evidence="20">
    <location>
        <begin position="316"/>
        <end position="340"/>
    </location>
</feature>
<evidence type="ECO:0000256" key="11">
    <source>
        <dbReference type="ARBA" id="ARBA00022824"/>
    </source>
</evidence>
<keyword evidence="7" id="KW-0328">Glycosyltransferase</keyword>
<feature type="transmembrane region" description="Helical" evidence="20">
    <location>
        <begin position="184"/>
        <end position="206"/>
    </location>
</feature>
<evidence type="ECO:0000256" key="12">
    <source>
        <dbReference type="ARBA" id="ARBA00022842"/>
    </source>
</evidence>
<comment type="similarity">
    <text evidence="4">Belongs to the glycosyltransferase 4 family.</text>
</comment>
<evidence type="ECO:0000256" key="4">
    <source>
        <dbReference type="ARBA" id="ARBA00009317"/>
    </source>
</evidence>
<accession>A0ABQ7V6Z7</accession>
<feature type="transmembrane region" description="Helical" evidence="20">
    <location>
        <begin position="153"/>
        <end position="172"/>
    </location>
</feature>
<comment type="pathway">
    <text evidence="3">Protein modification; protein glycosylation.</text>
</comment>
<evidence type="ECO:0000256" key="6">
    <source>
        <dbReference type="ARBA" id="ARBA00017659"/>
    </source>
</evidence>
<feature type="transmembrane region" description="Helical" evidence="20">
    <location>
        <begin position="398"/>
        <end position="418"/>
    </location>
</feature>
<reference evidence="21 22" key="1">
    <citation type="journal article" date="2021" name="bioRxiv">
        <title>Chromosome-scale and haplotype-resolved genome assembly of a tetraploid potato cultivar.</title>
        <authorList>
            <person name="Sun H."/>
            <person name="Jiao W.-B."/>
            <person name="Krause K."/>
            <person name="Campoy J.A."/>
            <person name="Goel M."/>
            <person name="Folz-Donahue K."/>
            <person name="Kukat C."/>
            <person name="Huettel B."/>
            <person name="Schneeberger K."/>
        </authorList>
    </citation>
    <scope>NUCLEOTIDE SEQUENCE [LARGE SCALE GENOMIC DNA]</scope>
    <source>
        <strain evidence="21">SolTubOtavaFocal</strain>
        <tissue evidence="21">Leaves</tissue>
    </source>
</reference>
<name>A0ABQ7V6Z7_SOLTU</name>
<evidence type="ECO:0000256" key="1">
    <source>
        <dbReference type="ARBA" id="ARBA00001946"/>
    </source>
</evidence>
<gene>
    <name evidence="21" type="ORF">KY290_023314</name>
</gene>
<comment type="function">
    <text evidence="17">UDP-N-acetylglucosamine--dolichyl-phosphate N-acetylglucosaminephosphotransferase that operates in the biosynthetic pathway of dolichol-linked oligosaccharides, the glycan precursors employed in protein asparagine (N)-glycosylation. The assembly of dolichol-linked oligosaccharides begins on the cytosolic side of the endoplasmic reticulum membrane and finishes in its lumen. The sequential addition of sugars to dolichol pyrophosphate produces dolichol-linked oligosaccharides containing fourteen sugars, including two GlcNAcs, nine mannoses and three glucoses. Once assembled, the oligosaccharide is transferred from the lipid to nascent proteins by oligosaccharyltransferases. Catalyzes the initial step of dolichol-linked oligosaccharide biosynthesis, transfering GlcNAc-1-P from cytosolic UDP-GlcNAc onto the carrier lipid dolichyl phosphate (P-dolichol), yielding GlcNAc-P-P-dolichol embedded in the cytoplasmic leaflet of the endoplasmic reticulum membrane.</text>
</comment>
<evidence type="ECO:0000256" key="2">
    <source>
        <dbReference type="ARBA" id="ARBA00004477"/>
    </source>
</evidence>
<evidence type="ECO:0000256" key="14">
    <source>
        <dbReference type="ARBA" id="ARBA00023136"/>
    </source>
</evidence>
<evidence type="ECO:0000256" key="13">
    <source>
        <dbReference type="ARBA" id="ARBA00022989"/>
    </source>
</evidence>
<keyword evidence="12" id="KW-0460">Magnesium</keyword>
<evidence type="ECO:0000256" key="16">
    <source>
        <dbReference type="ARBA" id="ARBA00033238"/>
    </source>
</evidence>
<keyword evidence="10" id="KW-0479">Metal-binding</keyword>
<feature type="transmembrane region" description="Helical" evidence="20">
    <location>
        <begin position="126"/>
        <end position="146"/>
    </location>
</feature>
<dbReference type="InterPro" id="IPR000715">
    <property type="entry name" value="Glycosyl_transferase_4"/>
</dbReference>
<feature type="compositionally biased region" description="Polar residues" evidence="19">
    <location>
        <begin position="14"/>
        <end position="24"/>
    </location>
</feature>
<feature type="region of interest" description="Disordered" evidence="19">
    <location>
        <begin position="1"/>
        <end position="35"/>
    </location>
</feature>
<dbReference type="CDD" id="cd06855">
    <property type="entry name" value="GT_GPT_euk"/>
    <property type="match status" value="1"/>
</dbReference>
<evidence type="ECO:0000313" key="21">
    <source>
        <dbReference type="EMBL" id="KAH0759821.1"/>
    </source>
</evidence>
<evidence type="ECO:0000256" key="7">
    <source>
        <dbReference type="ARBA" id="ARBA00022676"/>
    </source>
</evidence>
<feature type="transmembrane region" description="Helical" evidence="20">
    <location>
        <begin position="43"/>
        <end position="63"/>
    </location>
</feature>
<proteinExistence type="inferred from homology"/>
<feature type="transmembrane region" description="Helical" evidence="20">
    <location>
        <begin position="283"/>
        <end position="304"/>
    </location>
</feature>
<evidence type="ECO:0000256" key="8">
    <source>
        <dbReference type="ARBA" id="ARBA00022679"/>
    </source>
</evidence>
<keyword evidence="13 20" id="KW-1133">Transmembrane helix</keyword>
<dbReference type="Proteomes" id="UP000826656">
    <property type="component" value="Unassembled WGS sequence"/>
</dbReference>
<evidence type="ECO:0000256" key="9">
    <source>
        <dbReference type="ARBA" id="ARBA00022692"/>
    </source>
</evidence>
<comment type="caution">
    <text evidence="21">The sequence shown here is derived from an EMBL/GenBank/DDBJ whole genome shotgun (WGS) entry which is preliminary data.</text>
</comment>
<protein>
    <recommendedName>
        <fullName evidence="6">UDP-N-acetylglucosamine--dolichyl-phosphate N-acetylglucosaminephosphotransferase</fullName>
        <ecNumber evidence="5">2.7.8.15</ecNumber>
    </recommendedName>
    <alternativeName>
        <fullName evidence="15">GlcNAc-1-P transferase</fullName>
    </alternativeName>
    <alternativeName>
        <fullName evidence="16">N-acetylglucosamine-1-phosphate transferase</fullName>
    </alternativeName>
</protein>
<dbReference type="PANTHER" id="PTHR10571:SF0">
    <property type="entry name" value="UDP-N-ACETYLGLUCOSAMINE--DOLICHYL-PHOSPHATE N-ACETYLGLUCOSAMINEPHOSPHOTRANSFERASE"/>
    <property type="match status" value="1"/>
</dbReference>
<comment type="subcellular location">
    <subcellularLocation>
        <location evidence="2">Endoplasmic reticulum membrane</location>
        <topology evidence="2">Multi-pass membrane protein</topology>
    </subcellularLocation>
</comment>
<feature type="transmembrane region" description="Helical" evidence="20">
    <location>
        <begin position="252"/>
        <end position="271"/>
    </location>
</feature>
<comment type="catalytic activity">
    <reaction evidence="18">
        <text>a di-trans,poly-cis-dolichyl phosphate + UDP-N-acetyl-alpha-D-glucosamine = an N-acetyl-alpha-D-glucosaminyl-diphospho-di-trans,poly-cis-dolichol + UMP</text>
        <dbReference type="Rhea" id="RHEA:13289"/>
        <dbReference type="Rhea" id="RHEA-COMP:19498"/>
        <dbReference type="Rhea" id="RHEA-COMP:19507"/>
        <dbReference type="ChEBI" id="CHEBI:57683"/>
        <dbReference type="ChEBI" id="CHEBI:57705"/>
        <dbReference type="ChEBI" id="CHEBI:57865"/>
        <dbReference type="ChEBI" id="CHEBI:58427"/>
        <dbReference type="EC" id="2.7.8.15"/>
    </reaction>
    <physiologicalReaction direction="left-to-right" evidence="18">
        <dbReference type="Rhea" id="RHEA:13290"/>
    </physiologicalReaction>
</comment>
<evidence type="ECO:0000313" key="22">
    <source>
        <dbReference type="Proteomes" id="UP000826656"/>
    </source>
</evidence>
<evidence type="ECO:0000256" key="17">
    <source>
        <dbReference type="ARBA" id="ARBA00044717"/>
    </source>
</evidence>
<evidence type="ECO:0000256" key="3">
    <source>
        <dbReference type="ARBA" id="ARBA00004922"/>
    </source>
</evidence>
<keyword evidence="22" id="KW-1185">Reference proteome</keyword>
<dbReference type="EC" id="2.7.8.15" evidence="5"/>
<evidence type="ECO:0000256" key="20">
    <source>
        <dbReference type="SAM" id="Phobius"/>
    </source>
</evidence>
<dbReference type="PANTHER" id="PTHR10571">
    <property type="entry name" value="UDP-N-ACETYLGLUCOSAMINE--DOLICHYL-PHOSPHATE N-ACETYLGLUCOSAMINEPHOSPHOTRANSFERASE"/>
    <property type="match status" value="1"/>
</dbReference>
<sequence>MAAKKRPSTAAPATVNQPESSINTEKPKSGDSSPEPPIAPAKVYLIFKISLIFLIPYFYLIFYHYKIESELRRSILINAIVSLIGFFVTVTMIPVASKYVLRRNLFGYDINKKGTPQGSVKVPESLGIIVGAVFLVVAILFQYFNFTADSNWLVEYNAALSSICFMMLLGFVDDVLDVPWRVKLLLPSIAALPLLMAYAGHTTIIIPKPLVSYVGLEILDLGCIYKLYMWLLAIFCTNSINIHAGINGLEVGQTVVIAAAILIHNIMQIGASADPEYKLAHAFSIYLVQPMLATSLALLSYNWYPSSVFVGDTFTYFAGMTMAVAGILGHFSETLLIFFLPQVLNFLLSVPQLAGIVPCPRHRLPKFDPQTGLLTGTNDGTLVNLFLRQLGRMSEQSLCVALLVFQSAVIACYLQRLFLNHKNNDTFLVSQRPVLWLLFSAEMAPYGLVQMKL</sequence>
<keyword evidence="8" id="KW-0808">Transferase</keyword>
<feature type="transmembrane region" description="Helical" evidence="20">
    <location>
        <begin position="75"/>
        <end position="96"/>
    </location>
</feature>
<keyword evidence="11" id="KW-0256">Endoplasmic reticulum</keyword>
<evidence type="ECO:0000256" key="15">
    <source>
        <dbReference type="ARBA" id="ARBA00029567"/>
    </source>
</evidence>
<organism evidence="21 22">
    <name type="scientific">Solanum tuberosum</name>
    <name type="common">Potato</name>
    <dbReference type="NCBI Taxonomy" id="4113"/>
    <lineage>
        <taxon>Eukaryota</taxon>
        <taxon>Viridiplantae</taxon>
        <taxon>Streptophyta</taxon>
        <taxon>Embryophyta</taxon>
        <taxon>Tracheophyta</taxon>
        <taxon>Spermatophyta</taxon>
        <taxon>Magnoliopsida</taxon>
        <taxon>eudicotyledons</taxon>
        <taxon>Gunneridae</taxon>
        <taxon>Pentapetalae</taxon>
        <taxon>asterids</taxon>
        <taxon>lamiids</taxon>
        <taxon>Solanales</taxon>
        <taxon>Solanaceae</taxon>
        <taxon>Solanoideae</taxon>
        <taxon>Solaneae</taxon>
        <taxon>Solanum</taxon>
    </lineage>
</organism>
<evidence type="ECO:0000256" key="10">
    <source>
        <dbReference type="ARBA" id="ARBA00022723"/>
    </source>
</evidence>
<evidence type="ECO:0000256" key="19">
    <source>
        <dbReference type="SAM" id="MobiDB-lite"/>
    </source>
</evidence>
<dbReference type="InterPro" id="IPR033895">
    <property type="entry name" value="GPT"/>
</dbReference>
<dbReference type="EMBL" id="JAIVGD010000015">
    <property type="protein sequence ID" value="KAH0759821.1"/>
    <property type="molecule type" value="Genomic_DNA"/>
</dbReference>
<evidence type="ECO:0000256" key="5">
    <source>
        <dbReference type="ARBA" id="ARBA00013225"/>
    </source>
</evidence>
<keyword evidence="9 20" id="KW-0812">Transmembrane</keyword>
<keyword evidence="14 20" id="KW-0472">Membrane</keyword>
<evidence type="ECO:0000256" key="18">
    <source>
        <dbReference type="ARBA" id="ARBA00045078"/>
    </source>
</evidence>
<comment type="cofactor">
    <cofactor evidence="1">
        <name>Mg(2+)</name>
        <dbReference type="ChEBI" id="CHEBI:18420"/>
    </cofactor>
</comment>
<dbReference type="Pfam" id="PF00953">
    <property type="entry name" value="Glycos_transf_4"/>
    <property type="match status" value="1"/>
</dbReference>